<evidence type="ECO:0000313" key="3">
    <source>
        <dbReference type="Proteomes" id="UP000646548"/>
    </source>
</evidence>
<evidence type="ECO:0000256" key="1">
    <source>
        <dbReference type="SAM" id="MobiDB-lite"/>
    </source>
</evidence>
<feature type="compositionally biased region" description="Polar residues" evidence="1">
    <location>
        <begin position="51"/>
        <end position="68"/>
    </location>
</feature>
<dbReference type="EMBL" id="WKFB01000056">
    <property type="protein sequence ID" value="KAF6737552.1"/>
    <property type="molecule type" value="Genomic_DNA"/>
</dbReference>
<dbReference type="AlphaFoldDB" id="A0A834FPB5"/>
<dbReference type="Proteomes" id="UP000646548">
    <property type="component" value="Unassembled WGS sequence"/>
</dbReference>
<organism evidence="2 3">
    <name type="scientific">Oryzias melastigma</name>
    <name type="common">Marine medaka</name>
    <dbReference type="NCBI Taxonomy" id="30732"/>
    <lineage>
        <taxon>Eukaryota</taxon>
        <taxon>Metazoa</taxon>
        <taxon>Chordata</taxon>
        <taxon>Craniata</taxon>
        <taxon>Vertebrata</taxon>
        <taxon>Euteleostomi</taxon>
        <taxon>Actinopterygii</taxon>
        <taxon>Neopterygii</taxon>
        <taxon>Teleostei</taxon>
        <taxon>Neoteleostei</taxon>
        <taxon>Acanthomorphata</taxon>
        <taxon>Ovalentaria</taxon>
        <taxon>Atherinomorphae</taxon>
        <taxon>Beloniformes</taxon>
        <taxon>Adrianichthyidae</taxon>
        <taxon>Oryziinae</taxon>
        <taxon>Oryzias</taxon>
    </lineage>
</organism>
<gene>
    <name evidence="2" type="ORF">FQA47_011710</name>
</gene>
<evidence type="ECO:0000313" key="2">
    <source>
        <dbReference type="EMBL" id="KAF6737552.1"/>
    </source>
</evidence>
<sequence length="68" mass="7632">MKSRGSSSHNGRWNCAMREGCCPVTGQLGQQMVIFPLTNTNLEERERRGSSEWSVNGNLSQYMGMTHP</sequence>
<feature type="region of interest" description="Disordered" evidence="1">
    <location>
        <begin position="45"/>
        <end position="68"/>
    </location>
</feature>
<reference evidence="2" key="1">
    <citation type="journal article" name="BMC Genomics">
        <title>Long-read sequencing and de novo genome assembly of marine medaka (Oryzias melastigma).</title>
        <authorList>
            <person name="Liang P."/>
            <person name="Saqib H.S.A."/>
            <person name="Ni X."/>
            <person name="Shen Y."/>
        </authorList>
    </citation>
    <scope>NUCLEOTIDE SEQUENCE</scope>
    <source>
        <strain evidence="2">Bigg-433</strain>
    </source>
</reference>
<accession>A0A834FPB5</accession>
<comment type="caution">
    <text evidence="2">The sequence shown here is derived from an EMBL/GenBank/DDBJ whole genome shotgun (WGS) entry which is preliminary data.</text>
</comment>
<name>A0A834FPB5_ORYME</name>
<protein>
    <submittedName>
        <fullName evidence="2">Uncharacterized protein</fullName>
    </submittedName>
</protein>
<proteinExistence type="predicted"/>